<geneLocation type="plasmid" evidence="2 3">
    <name>unnamed1</name>
</geneLocation>
<dbReference type="Proteomes" id="UP000177515">
    <property type="component" value="Plasmid unnamed1"/>
</dbReference>
<sequence length="166" mass="18176">MRMPKSPRSLDCVLPYGVVVVVLAAIALAAVVLGSFMARVSLVGEAFGSGLMWLFAIAGIVVLFFQAGSWRSRLRAVVTMLLSGIIVVGAASTVERVILVNAATYPRVLAEASDVQDRKSLERLRVNECKGRPMEIYGKDDGVWIIRCGFNWLEGRTFRSSSQPLW</sequence>
<feature type="transmembrane region" description="Helical" evidence="1">
    <location>
        <begin position="77"/>
        <end position="99"/>
    </location>
</feature>
<protein>
    <submittedName>
        <fullName evidence="2">Uncharacterized protein</fullName>
    </submittedName>
</protein>
<proteinExistence type="predicted"/>
<accession>A0ABM6FGJ0</accession>
<keyword evidence="1" id="KW-0812">Transmembrane</keyword>
<keyword evidence="3" id="KW-1185">Reference proteome</keyword>
<keyword evidence="1" id="KW-0472">Membrane</keyword>
<keyword evidence="1" id="KW-1133">Transmembrane helix</keyword>
<name>A0ABM6FGJ0_9BURK</name>
<organism evidence="2 3">
    <name type="scientific">Cupriavidus malaysiensis</name>
    <dbReference type="NCBI Taxonomy" id="367825"/>
    <lineage>
        <taxon>Bacteria</taxon>
        <taxon>Pseudomonadati</taxon>
        <taxon>Pseudomonadota</taxon>
        <taxon>Betaproteobacteria</taxon>
        <taxon>Burkholderiales</taxon>
        <taxon>Burkholderiaceae</taxon>
        <taxon>Cupriavidus</taxon>
    </lineage>
</organism>
<evidence type="ECO:0000313" key="3">
    <source>
        <dbReference type="Proteomes" id="UP000177515"/>
    </source>
</evidence>
<dbReference type="EMBL" id="CP017756">
    <property type="protein sequence ID" value="AOZ11079.1"/>
    <property type="molecule type" value="Genomic_DNA"/>
</dbReference>
<feature type="transmembrane region" description="Helical" evidence="1">
    <location>
        <begin position="12"/>
        <end position="34"/>
    </location>
</feature>
<evidence type="ECO:0000313" key="2">
    <source>
        <dbReference type="EMBL" id="AOZ11079.1"/>
    </source>
</evidence>
<feature type="transmembrane region" description="Helical" evidence="1">
    <location>
        <begin position="46"/>
        <end position="65"/>
    </location>
</feature>
<dbReference type="RefSeq" id="WP_071073597.1">
    <property type="nucleotide sequence ID" value="NZ_CP017756.1"/>
</dbReference>
<gene>
    <name evidence="2" type="ORF">BKK80_34530</name>
</gene>
<evidence type="ECO:0000256" key="1">
    <source>
        <dbReference type="SAM" id="Phobius"/>
    </source>
</evidence>
<keyword evidence="2" id="KW-0614">Plasmid</keyword>
<reference evidence="2 3" key="1">
    <citation type="submission" date="2016-10" db="EMBL/GenBank/DDBJ databases">
        <title>Complete genome sequences of three Cupriavidus strains isolated from various Malaysian environments.</title>
        <authorList>
            <person name="Abdullah A.A.-A."/>
            <person name="Shafie N.A.H."/>
            <person name="Lau N.S."/>
        </authorList>
    </citation>
    <scope>NUCLEOTIDE SEQUENCE [LARGE SCALE GENOMIC DNA]</scope>
    <source>
        <strain evidence="2 3">USMAA1020</strain>
        <plasmid evidence="2 3">unnamed1</plasmid>
    </source>
</reference>